<dbReference type="InParanoid" id="A0A2K1JQ48"/>
<dbReference type="AlphaFoldDB" id="A0A2K1JQ48"/>
<dbReference type="EMBL" id="ABEU02000012">
    <property type="protein sequence ID" value="PNR43665.1"/>
    <property type="molecule type" value="Genomic_DNA"/>
</dbReference>
<evidence type="ECO:0000256" key="1">
    <source>
        <dbReference type="SAM" id="Phobius"/>
    </source>
</evidence>
<reference evidence="2 4" key="1">
    <citation type="journal article" date="2008" name="Science">
        <title>The Physcomitrella genome reveals evolutionary insights into the conquest of land by plants.</title>
        <authorList>
            <person name="Rensing S."/>
            <person name="Lang D."/>
            <person name="Zimmer A."/>
            <person name="Terry A."/>
            <person name="Salamov A."/>
            <person name="Shapiro H."/>
            <person name="Nishiyama T."/>
            <person name="Perroud P.-F."/>
            <person name="Lindquist E."/>
            <person name="Kamisugi Y."/>
            <person name="Tanahashi T."/>
            <person name="Sakakibara K."/>
            <person name="Fujita T."/>
            <person name="Oishi K."/>
            <person name="Shin-I T."/>
            <person name="Kuroki Y."/>
            <person name="Toyoda A."/>
            <person name="Suzuki Y."/>
            <person name="Hashimoto A."/>
            <person name="Yamaguchi K."/>
            <person name="Sugano A."/>
            <person name="Kohara Y."/>
            <person name="Fujiyama A."/>
            <person name="Anterola A."/>
            <person name="Aoki S."/>
            <person name="Ashton N."/>
            <person name="Barbazuk W.B."/>
            <person name="Barker E."/>
            <person name="Bennetzen J."/>
            <person name="Bezanilla M."/>
            <person name="Blankenship R."/>
            <person name="Cho S.H."/>
            <person name="Dutcher S."/>
            <person name="Estelle M."/>
            <person name="Fawcett J.A."/>
            <person name="Gundlach H."/>
            <person name="Hanada K."/>
            <person name="Heyl A."/>
            <person name="Hicks K.A."/>
            <person name="Hugh J."/>
            <person name="Lohr M."/>
            <person name="Mayer K."/>
            <person name="Melkozernov A."/>
            <person name="Murata T."/>
            <person name="Nelson D."/>
            <person name="Pils B."/>
            <person name="Prigge M."/>
            <person name="Reiss B."/>
            <person name="Renner T."/>
            <person name="Rombauts S."/>
            <person name="Rushton P."/>
            <person name="Sanderfoot A."/>
            <person name="Schween G."/>
            <person name="Shiu S.-H."/>
            <person name="Stueber K."/>
            <person name="Theodoulou F.L."/>
            <person name="Tu H."/>
            <person name="Van de Peer Y."/>
            <person name="Verrier P.J."/>
            <person name="Waters E."/>
            <person name="Wood A."/>
            <person name="Yang L."/>
            <person name="Cove D."/>
            <person name="Cuming A."/>
            <person name="Hasebe M."/>
            <person name="Lucas S."/>
            <person name="Mishler D.B."/>
            <person name="Reski R."/>
            <person name="Grigoriev I."/>
            <person name="Quatrano R.S."/>
            <person name="Boore J.L."/>
        </authorList>
    </citation>
    <scope>NUCLEOTIDE SEQUENCE [LARGE SCALE GENOMIC DNA]</scope>
    <source>
        <strain evidence="3 4">cv. Gransden 2004</strain>
    </source>
</reference>
<proteinExistence type="predicted"/>
<keyword evidence="4" id="KW-1185">Reference proteome</keyword>
<dbReference type="EnsemblPlants" id="Pp3c12_9690V3.1">
    <property type="protein sequence ID" value="PAC:32973776.CDS.1"/>
    <property type="gene ID" value="Pp3c12_9690"/>
</dbReference>
<reference evidence="2 4" key="2">
    <citation type="journal article" date="2018" name="Plant J.">
        <title>The Physcomitrella patens chromosome-scale assembly reveals moss genome structure and evolution.</title>
        <authorList>
            <person name="Lang D."/>
            <person name="Ullrich K.K."/>
            <person name="Murat F."/>
            <person name="Fuchs J."/>
            <person name="Jenkins J."/>
            <person name="Haas F.B."/>
            <person name="Piednoel M."/>
            <person name="Gundlach H."/>
            <person name="Van Bel M."/>
            <person name="Meyberg R."/>
            <person name="Vives C."/>
            <person name="Morata J."/>
            <person name="Symeonidi A."/>
            <person name="Hiss M."/>
            <person name="Muchero W."/>
            <person name="Kamisugi Y."/>
            <person name="Saleh O."/>
            <person name="Blanc G."/>
            <person name="Decker E.L."/>
            <person name="van Gessel N."/>
            <person name="Grimwood J."/>
            <person name="Hayes R.D."/>
            <person name="Graham S.W."/>
            <person name="Gunter L.E."/>
            <person name="McDaniel S.F."/>
            <person name="Hoernstein S.N.W."/>
            <person name="Larsson A."/>
            <person name="Li F.W."/>
            <person name="Perroud P.F."/>
            <person name="Phillips J."/>
            <person name="Ranjan P."/>
            <person name="Rokshar D.S."/>
            <person name="Rothfels C.J."/>
            <person name="Schneider L."/>
            <person name="Shu S."/>
            <person name="Stevenson D.W."/>
            <person name="Thummler F."/>
            <person name="Tillich M."/>
            <person name="Villarreal Aguilar J.C."/>
            <person name="Widiez T."/>
            <person name="Wong G.K."/>
            <person name="Wymore A."/>
            <person name="Zhang Y."/>
            <person name="Zimmer A.D."/>
            <person name="Quatrano R.S."/>
            <person name="Mayer K.F.X."/>
            <person name="Goodstein D."/>
            <person name="Casacuberta J.M."/>
            <person name="Vandepoele K."/>
            <person name="Reski R."/>
            <person name="Cuming A.C."/>
            <person name="Tuskan G.A."/>
            <person name="Maumus F."/>
            <person name="Salse J."/>
            <person name="Schmutz J."/>
            <person name="Rensing S.A."/>
        </authorList>
    </citation>
    <scope>NUCLEOTIDE SEQUENCE [LARGE SCALE GENOMIC DNA]</scope>
    <source>
        <strain evidence="3 4">cv. Gransden 2004</strain>
    </source>
</reference>
<dbReference type="Proteomes" id="UP000006727">
    <property type="component" value="Chromosome 12"/>
</dbReference>
<evidence type="ECO:0000313" key="2">
    <source>
        <dbReference type="EMBL" id="PNR43665.1"/>
    </source>
</evidence>
<feature type="transmembrane region" description="Helical" evidence="1">
    <location>
        <begin position="34"/>
        <end position="54"/>
    </location>
</feature>
<dbReference type="EnsemblPlants" id="Pp3c12_9690V3.2">
    <property type="protein sequence ID" value="PAC:32973777.CDS.1"/>
    <property type="gene ID" value="Pp3c12_9690"/>
</dbReference>
<protein>
    <submittedName>
        <fullName evidence="2 3">Uncharacterized protein</fullName>
    </submittedName>
</protein>
<gene>
    <name evidence="2" type="ORF">PHYPA_016047</name>
</gene>
<evidence type="ECO:0000313" key="3">
    <source>
        <dbReference type="EnsemblPlants" id="PAC:32973776.CDS.1"/>
    </source>
</evidence>
<keyword evidence="1" id="KW-1133">Transmembrane helix</keyword>
<sequence length="84" mass="8911">MCQSEVAVLPSGSVVAAPATFPRPVSKTKSHPKIPFAFVFLFPFPFTLMVGSIFAKIRPSTSTTCSALLGLSRRNSLEPSLVAA</sequence>
<accession>A0A2K1JQ48</accession>
<keyword evidence="1" id="KW-0812">Transmembrane</keyword>
<keyword evidence="1" id="KW-0472">Membrane</keyword>
<dbReference type="Gramene" id="Pp3c12_9690V3.2">
    <property type="protein sequence ID" value="PAC:32973777.CDS.1"/>
    <property type="gene ID" value="Pp3c12_9690"/>
</dbReference>
<dbReference type="Gramene" id="Pp3c12_9690V3.1">
    <property type="protein sequence ID" value="PAC:32973776.CDS.1"/>
    <property type="gene ID" value="Pp3c12_9690"/>
</dbReference>
<name>A0A2K1JQ48_PHYPA</name>
<evidence type="ECO:0000313" key="4">
    <source>
        <dbReference type="Proteomes" id="UP000006727"/>
    </source>
</evidence>
<organism evidence="2">
    <name type="scientific">Physcomitrium patens</name>
    <name type="common">Spreading-leaved earth moss</name>
    <name type="synonym">Physcomitrella patens</name>
    <dbReference type="NCBI Taxonomy" id="3218"/>
    <lineage>
        <taxon>Eukaryota</taxon>
        <taxon>Viridiplantae</taxon>
        <taxon>Streptophyta</taxon>
        <taxon>Embryophyta</taxon>
        <taxon>Bryophyta</taxon>
        <taxon>Bryophytina</taxon>
        <taxon>Bryopsida</taxon>
        <taxon>Funariidae</taxon>
        <taxon>Funariales</taxon>
        <taxon>Funariaceae</taxon>
        <taxon>Physcomitrium</taxon>
    </lineage>
</organism>
<reference evidence="3" key="3">
    <citation type="submission" date="2020-12" db="UniProtKB">
        <authorList>
            <consortium name="EnsemblPlants"/>
        </authorList>
    </citation>
    <scope>IDENTIFICATION</scope>
</reference>